<dbReference type="EMBL" id="JAKLJA010000002">
    <property type="protein sequence ID" value="MCG5072485.1"/>
    <property type="molecule type" value="Genomic_DNA"/>
</dbReference>
<keyword evidence="4" id="KW-1185">Reference proteome</keyword>
<feature type="compositionally biased region" description="Basic and acidic residues" evidence="1">
    <location>
        <begin position="305"/>
        <end position="332"/>
    </location>
</feature>
<evidence type="ECO:0000313" key="4">
    <source>
        <dbReference type="Proteomes" id="UP001139308"/>
    </source>
</evidence>
<dbReference type="InterPro" id="IPR005625">
    <property type="entry name" value="PepSY-ass_TM"/>
</dbReference>
<keyword evidence="2" id="KW-0812">Transmembrane</keyword>
<keyword evidence="2" id="KW-0472">Membrane</keyword>
<dbReference type="RefSeq" id="WP_238462497.1">
    <property type="nucleotide sequence ID" value="NZ_JAKLJA010000002.1"/>
</dbReference>
<evidence type="ECO:0000256" key="2">
    <source>
        <dbReference type="SAM" id="Phobius"/>
    </source>
</evidence>
<proteinExistence type="predicted"/>
<reference evidence="3" key="1">
    <citation type="submission" date="2022-01" db="EMBL/GenBank/DDBJ databases">
        <title>Genome sequence and assembly of Parabukholderia sp. RG36.</title>
        <authorList>
            <person name="Chhetri G."/>
        </authorList>
    </citation>
    <scope>NUCLEOTIDE SEQUENCE</scope>
    <source>
        <strain evidence="3">RG36</strain>
    </source>
</reference>
<evidence type="ECO:0000313" key="3">
    <source>
        <dbReference type="EMBL" id="MCG5072485.1"/>
    </source>
</evidence>
<keyword evidence="2" id="KW-1133">Transmembrane helix</keyword>
<feature type="transmembrane region" description="Helical" evidence="2">
    <location>
        <begin position="29"/>
        <end position="53"/>
    </location>
</feature>
<feature type="transmembrane region" description="Helical" evidence="2">
    <location>
        <begin position="223"/>
        <end position="242"/>
    </location>
</feature>
<dbReference type="PANTHER" id="PTHR34219:SF1">
    <property type="entry name" value="PEPSY DOMAIN-CONTAINING PROTEIN"/>
    <property type="match status" value="1"/>
</dbReference>
<comment type="caution">
    <text evidence="3">The sequence shown here is derived from an EMBL/GenBank/DDBJ whole genome shotgun (WGS) entry which is preliminary data.</text>
</comment>
<dbReference type="Proteomes" id="UP001139308">
    <property type="component" value="Unassembled WGS sequence"/>
</dbReference>
<evidence type="ECO:0000256" key="1">
    <source>
        <dbReference type="SAM" id="MobiDB-lite"/>
    </source>
</evidence>
<name>A0A9X1RL46_9BURK</name>
<dbReference type="AlphaFoldDB" id="A0A9X1RL46"/>
<organism evidence="3 4">
    <name type="scientific">Paraburkholderia tagetis</name>
    <dbReference type="NCBI Taxonomy" id="2913261"/>
    <lineage>
        <taxon>Bacteria</taxon>
        <taxon>Pseudomonadati</taxon>
        <taxon>Pseudomonadota</taxon>
        <taxon>Betaproteobacteria</taxon>
        <taxon>Burkholderiales</taxon>
        <taxon>Burkholderiaceae</taxon>
        <taxon>Paraburkholderia</taxon>
    </lineage>
</organism>
<feature type="transmembrane region" description="Helical" evidence="2">
    <location>
        <begin position="160"/>
        <end position="181"/>
    </location>
</feature>
<sequence length="561" mass="60056">MSATLPASAARASRTAGAVHPGYRTLWRWHFYAGLFVMPFLIVLAITGTIYCFQPQIEPLLYPHRLVVAPAATPRLPADALLARARAALPPGARPVRAHIEANPARSAEFVFALEGGAKESVYVNPYSGEVLGTLDVERRFMQVDRMLHRKLLLGKPGELLMELAACWTLVMIATGVALWWPRQAGERGLAGGSSRGPAIRAALWPRFGAGGRSFWKSLHSAVGIWLAVGALAFVVSGLPWTGSWGKQFKALATRASLGAPRGAWGGGLPLRSTLPGMQNTAQNVAQNVAQNAAQNTPHAASGGHADHANRSDHGNHDNHSDHADQSEHTGHDMASMPGMVMDDLPLPSVPWAVGAVPVPQSPEAHTQPVSRWTLDQVVAQMRTLGVQSGYDVALPATATGIYVVSYFPADPKAERTVYIDQYSGKVLKDIRYGDYGAVSQAIAYGTSLHMGRYFGLANQLICAAISLGLAALAVTGFVMWWLRRPARTNRADRADRVDRAGPVAGGLGAPSRERAAPPMRAWKAGLAVLGVIFPLMGATILAVWVLDRLVFGRSRNLSSS</sequence>
<dbReference type="PANTHER" id="PTHR34219">
    <property type="entry name" value="IRON-REGULATED INNER MEMBRANE PROTEIN-RELATED"/>
    <property type="match status" value="1"/>
</dbReference>
<dbReference type="Pfam" id="PF03929">
    <property type="entry name" value="PepSY_TM"/>
    <property type="match status" value="1"/>
</dbReference>
<feature type="transmembrane region" description="Helical" evidence="2">
    <location>
        <begin position="525"/>
        <end position="547"/>
    </location>
</feature>
<feature type="transmembrane region" description="Helical" evidence="2">
    <location>
        <begin position="461"/>
        <end position="483"/>
    </location>
</feature>
<protein>
    <submittedName>
        <fullName evidence="3">PepSY domain-containing protein</fullName>
    </submittedName>
</protein>
<accession>A0A9X1RL46</accession>
<gene>
    <name evidence="3" type="ORF">L5014_03765</name>
</gene>
<feature type="region of interest" description="Disordered" evidence="1">
    <location>
        <begin position="294"/>
        <end position="340"/>
    </location>
</feature>